<keyword evidence="5" id="KW-0012">Acyltransferase</keyword>
<evidence type="ECO:0000313" key="6">
    <source>
        <dbReference type="Proteomes" id="UP000070355"/>
    </source>
</evidence>
<dbReference type="EMBL" id="LSDC01000011">
    <property type="protein sequence ID" value="KXB63577.1"/>
    <property type="molecule type" value="Genomic_DNA"/>
</dbReference>
<keyword evidence="3" id="KW-0812">Transmembrane</keyword>
<comment type="similarity">
    <text evidence="2">Belongs to the acyltransferase 3 family.</text>
</comment>
<organism evidence="5 6">
    <name type="scientific">Gemella haemolysans</name>
    <dbReference type="NCBI Taxonomy" id="1379"/>
    <lineage>
        <taxon>Bacteria</taxon>
        <taxon>Bacillati</taxon>
        <taxon>Bacillota</taxon>
        <taxon>Bacilli</taxon>
        <taxon>Bacillales</taxon>
        <taxon>Gemellaceae</taxon>
        <taxon>Gemella</taxon>
    </lineage>
</organism>
<dbReference type="AlphaFoldDB" id="A0A134A7B7"/>
<dbReference type="OrthoDB" id="6623990at2"/>
<comment type="subcellular location">
    <subcellularLocation>
        <location evidence="1">Membrane</location>
    </subcellularLocation>
</comment>
<dbReference type="Proteomes" id="UP000070355">
    <property type="component" value="Unassembled WGS sequence"/>
</dbReference>
<feature type="domain" description="Acyltransferase 3" evidence="4">
    <location>
        <begin position="6"/>
        <end position="304"/>
    </location>
</feature>
<reference evidence="6" key="1">
    <citation type="submission" date="2016-01" db="EMBL/GenBank/DDBJ databases">
        <authorList>
            <person name="Mitreva M."/>
            <person name="Pepin K.H."/>
            <person name="Mihindukulasuriya K.A."/>
            <person name="Fulton R."/>
            <person name="Fronick C."/>
            <person name="O'Laughlin M."/>
            <person name="Miner T."/>
            <person name="Herter B."/>
            <person name="Rosa B.A."/>
            <person name="Cordes M."/>
            <person name="Tomlinson C."/>
            <person name="Wollam A."/>
            <person name="Palsikar V.B."/>
            <person name="Mardis E.R."/>
            <person name="Wilson R.K."/>
        </authorList>
    </citation>
    <scope>NUCLEOTIDE SEQUENCE [LARGE SCALE GENOMIC DNA]</scope>
    <source>
        <strain evidence="6">DNF01167</strain>
    </source>
</reference>
<proteinExistence type="inferred from homology"/>
<dbReference type="STRING" id="1379.HMPREF3186_00128"/>
<gene>
    <name evidence="5" type="ORF">HMPREF3186_00128</name>
</gene>
<feature type="transmembrane region" description="Helical" evidence="3">
    <location>
        <begin position="143"/>
        <end position="163"/>
    </location>
</feature>
<feature type="transmembrane region" description="Helical" evidence="3">
    <location>
        <begin position="232"/>
        <end position="250"/>
    </location>
</feature>
<comment type="caution">
    <text evidence="5">The sequence shown here is derived from an EMBL/GenBank/DDBJ whole genome shotgun (WGS) entry which is preliminary data.</text>
</comment>
<evidence type="ECO:0000259" key="4">
    <source>
        <dbReference type="Pfam" id="PF01757"/>
    </source>
</evidence>
<dbReference type="Pfam" id="PF01757">
    <property type="entry name" value="Acyl_transf_3"/>
    <property type="match status" value="1"/>
</dbReference>
<feature type="transmembrane region" description="Helical" evidence="3">
    <location>
        <begin position="34"/>
        <end position="55"/>
    </location>
</feature>
<dbReference type="PATRIC" id="fig|1379.3.peg.125"/>
<keyword evidence="3" id="KW-1133">Transmembrane helix</keyword>
<feature type="transmembrane region" description="Helical" evidence="3">
    <location>
        <begin position="115"/>
        <end position="136"/>
    </location>
</feature>
<feature type="transmembrane region" description="Helical" evidence="3">
    <location>
        <begin position="169"/>
        <end position="189"/>
    </location>
</feature>
<dbReference type="RefSeq" id="WP_060913446.1">
    <property type="nucleotide sequence ID" value="NZ_KQ959922.1"/>
</dbReference>
<name>A0A134A7B7_9BACL</name>
<dbReference type="PANTHER" id="PTHR37312:SF1">
    <property type="entry name" value="MEMBRANE-BOUND ACYLTRANSFERASE YKRP-RELATED"/>
    <property type="match status" value="1"/>
</dbReference>
<dbReference type="InterPro" id="IPR052734">
    <property type="entry name" value="Nod_factor_acetyltransferase"/>
</dbReference>
<feature type="transmembrane region" description="Helical" evidence="3">
    <location>
        <begin position="12"/>
        <end position="28"/>
    </location>
</feature>
<keyword evidence="5" id="KW-0808">Transferase</keyword>
<dbReference type="InterPro" id="IPR002656">
    <property type="entry name" value="Acyl_transf_3_dom"/>
</dbReference>
<protein>
    <submittedName>
        <fullName evidence="5">Acyltransferase</fullName>
    </submittedName>
</protein>
<evidence type="ECO:0000313" key="5">
    <source>
        <dbReference type="EMBL" id="KXB63577.1"/>
    </source>
</evidence>
<sequence>MSSKRIKYIDMLKAFCIILVIAGHMGYTPAKVKLLLYIFHIPLFFFLSGMTLNVAKYKSFFEFFARKFKTIVIPCFLMNISIFFIKSFILQPQFILKIDIIHFIKAMIVADRMHIYYQLWFLNVLFLAELVCYFAIKYSDTLYKYIIVYIVLILCGSLGKKLYEMEFWLIWSFDLVPYASIFILSGYILRKDLDTLQRYFRKAYFLPVVAVSIICGVYNTRVDLYYQQINSAFLYFVAAFFGIWASFILFKNIPNIPILERIGSNTLIYYAYHSPIVLYILDIIMEQLAGKYTGIFVSNYIVAIVELLLAIILCELITKIINNTFPFIIGKSFKAA</sequence>
<dbReference type="PANTHER" id="PTHR37312">
    <property type="entry name" value="MEMBRANE-BOUND ACYLTRANSFERASE YKRP-RELATED"/>
    <property type="match status" value="1"/>
</dbReference>
<evidence type="ECO:0000256" key="3">
    <source>
        <dbReference type="SAM" id="Phobius"/>
    </source>
</evidence>
<feature type="transmembrane region" description="Helical" evidence="3">
    <location>
        <begin position="293"/>
        <end position="314"/>
    </location>
</feature>
<keyword evidence="3" id="KW-0472">Membrane</keyword>
<evidence type="ECO:0000256" key="1">
    <source>
        <dbReference type="ARBA" id="ARBA00004370"/>
    </source>
</evidence>
<evidence type="ECO:0000256" key="2">
    <source>
        <dbReference type="ARBA" id="ARBA00007400"/>
    </source>
</evidence>
<feature type="transmembrane region" description="Helical" evidence="3">
    <location>
        <begin position="76"/>
        <end position="95"/>
    </location>
</feature>
<accession>A0A134A7B7</accession>
<dbReference type="GO" id="GO:0016747">
    <property type="term" value="F:acyltransferase activity, transferring groups other than amino-acyl groups"/>
    <property type="evidence" value="ECO:0007669"/>
    <property type="project" value="InterPro"/>
</dbReference>
<feature type="transmembrane region" description="Helical" evidence="3">
    <location>
        <begin position="201"/>
        <end position="220"/>
    </location>
</feature>
<feature type="transmembrane region" description="Helical" evidence="3">
    <location>
        <begin position="262"/>
        <end position="281"/>
    </location>
</feature>